<reference evidence="5 6" key="2">
    <citation type="journal article" date="2024" name="Int. J. Syst. Evol. Microbiol.">
        <title>Proposal of Lactobacillus amylovorus subsp. animalis subsp. nov. and an emended description of Lactobacillus amylovorus.</title>
        <authorList>
            <person name="Yamane K."/>
            <person name="Tanizawa Y."/>
            <person name="Kobayashi H."/>
            <person name="Kamizono T."/>
            <person name="Kojima Y."/>
            <person name="Takagi H."/>
            <person name="Tohno M."/>
        </authorList>
    </citation>
    <scope>NUCLEOTIDE SEQUENCE [LARGE SCALE GENOMIC DNA]</scope>
    <source>
        <strain evidence="4 5">BF125</strain>
        <strain evidence="3 6">BF186</strain>
    </source>
</reference>
<dbReference type="Gene3D" id="3.40.50.2000">
    <property type="entry name" value="Glycogen Phosphorylase B"/>
    <property type="match status" value="2"/>
</dbReference>
<evidence type="ECO:0000313" key="5">
    <source>
        <dbReference type="Proteomes" id="UP001332503"/>
    </source>
</evidence>
<evidence type="ECO:0000313" key="3">
    <source>
        <dbReference type="EMBL" id="GMM13174.1"/>
    </source>
</evidence>
<dbReference type="Pfam" id="PF00534">
    <property type="entry name" value="Glycos_transf_1"/>
    <property type="match status" value="1"/>
</dbReference>
<dbReference type="Proteomes" id="UP001346800">
    <property type="component" value="Unassembled WGS sequence"/>
</dbReference>
<protein>
    <submittedName>
        <fullName evidence="3">Glycosyltransferase family 1 protein</fullName>
    </submittedName>
</protein>
<evidence type="ECO:0000259" key="1">
    <source>
        <dbReference type="Pfam" id="PF00534"/>
    </source>
</evidence>
<name>A0ABD0C1J6_LACAM</name>
<evidence type="ECO:0000259" key="2">
    <source>
        <dbReference type="Pfam" id="PF13439"/>
    </source>
</evidence>
<dbReference type="AlphaFoldDB" id="A0ABD0C1J6"/>
<dbReference type="EMBL" id="BTFQ01000011">
    <property type="protein sequence ID" value="GMM13174.1"/>
    <property type="molecule type" value="Genomic_DNA"/>
</dbReference>
<feature type="domain" description="Glycosyltransferase subfamily 4-like N-terminal" evidence="2">
    <location>
        <begin position="16"/>
        <end position="175"/>
    </location>
</feature>
<dbReference type="Pfam" id="PF13439">
    <property type="entry name" value="Glyco_transf_4"/>
    <property type="match status" value="1"/>
</dbReference>
<evidence type="ECO:0000313" key="4">
    <source>
        <dbReference type="EMBL" id="GMM15028.1"/>
    </source>
</evidence>
<feature type="domain" description="Glycosyl transferase family 1" evidence="1">
    <location>
        <begin position="189"/>
        <end position="305"/>
    </location>
</feature>
<keyword evidence="5" id="KW-1185">Reference proteome</keyword>
<reference evidence="3" key="1">
    <citation type="submission" date="2023-06" db="EMBL/GenBank/DDBJ databases">
        <authorList>
            <person name="Tohno M."/>
            <person name="Tanizawa Y."/>
        </authorList>
    </citation>
    <scope>NUCLEOTIDE SEQUENCE</scope>
    <source>
        <strain evidence="4">BF125</strain>
        <strain evidence="3">BF186</strain>
    </source>
</reference>
<proteinExistence type="predicted"/>
<organism evidence="3 6">
    <name type="scientific">Lactobacillus amylovorus subsp. animalium</name>
    <dbReference type="NCBI Taxonomy" id="3378536"/>
    <lineage>
        <taxon>Bacteria</taxon>
        <taxon>Bacillati</taxon>
        <taxon>Bacillota</taxon>
        <taxon>Bacilli</taxon>
        <taxon>Lactobacillales</taxon>
        <taxon>Lactobacillaceae</taxon>
        <taxon>Lactobacillus</taxon>
    </lineage>
</organism>
<dbReference type="InterPro" id="IPR028098">
    <property type="entry name" value="Glyco_trans_4-like_N"/>
</dbReference>
<accession>A0ABD0C1J6</accession>
<gene>
    <name evidence="4" type="ORF">LABF125_01610</name>
    <name evidence="3" type="ORF">LABF186_02880</name>
</gene>
<dbReference type="InterPro" id="IPR001296">
    <property type="entry name" value="Glyco_trans_1"/>
</dbReference>
<dbReference type="PANTHER" id="PTHR12526">
    <property type="entry name" value="GLYCOSYLTRANSFERASE"/>
    <property type="match status" value="1"/>
</dbReference>
<dbReference type="EMBL" id="BTFR01000004">
    <property type="protein sequence ID" value="GMM15028.1"/>
    <property type="molecule type" value="Genomic_DNA"/>
</dbReference>
<evidence type="ECO:0000313" key="6">
    <source>
        <dbReference type="Proteomes" id="UP001346800"/>
    </source>
</evidence>
<dbReference type="Proteomes" id="UP001332503">
    <property type="component" value="Unassembled WGS sequence"/>
</dbReference>
<dbReference type="PANTHER" id="PTHR12526:SF630">
    <property type="entry name" value="GLYCOSYLTRANSFERASE"/>
    <property type="match status" value="1"/>
</dbReference>
<sequence>MTVMKKILQIGMTSNYGGIESFIMNVYRNIDRNKFQFDFINMETNGKALAYSDEIESMGGKIYKIPGRRENLKKNRNQLKKIIEENNYDFVHNNILTWSYSEGITLPVRYSNSKVIVHSHNSYMNSGMYARRFLNFLNRRFNYSNNIIRLACSNEAGKWLFRNKHFTVIPNGIVTKEYKFDSKIRDVYRKEFNVENKNVFLHVGRLSHQKNHEFLLQWFKEICKKDNNSILFLVGDGELKTKLKKKVKSLNLTDKVKFLGIRKDVKKLMFMSDTLLFPSFYEGLPVVLVEAQATGLPALISNTISREIDITNNIKRIDISNAPKQYAELALKNVYESNISNRKEAYLKVEKAGYDIGHTVKMLEEIYTSGV</sequence>
<comment type="caution">
    <text evidence="3">The sequence shown here is derived from an EMBL/GenBank/DDBJ whole genome shotgun (WGS) entry which is preliminary data.</text>
</comment>
<dbReference type="SUPFAM" id="SSF53756">
    <property type="entry name" value="UDP-Glycosyltransferase/glycogen phosphorylase"/>
    <property type="match status" value="1"/>
</dbReference>